<dbReference type="InterPro" id="IPR001789">
    <property type="entry name" value="Sig_transdc_resp-reg_receiver"/>
</dbReference>
<keyword evidence="1" id="KW-0597">Phosphoprotein</keyword>
<dbReference type="PROSITE" id="PS50110">
    <property type="entry name" value="RESPONSE_REGULATORY"/>
    <property type="match status" value="1"/>
</dbReference>
<evidence type="ECO:0000313" key="3">
    <source>
        <dbReference type="EMBL" id="MDY8109368.1"/>
    </source>
</evidence>
<evidence type="ECO:0000256" key="1">
    <source>
        <dbReference type="PROSITE-ProRule" id="PRU00169"/>
    </source>
</evidence>
<dbReference type="EMBL" id="JAXLPB010000002">
    <property type="protein sequence ID" value="MDY8109368.1"/>
    <property type="molecule type" value="Genomic_DNA"/>
</dbReference>
<feature type="modified residue" description="4-aspartylphosphate" evidence="1">
    <location>
        <position position="53"/>
    </location>
</feature>
<accession>A0ABU5I321</accession>
<dbReference type="Proteomes" id="UP001294412">
    <property type="component" value="Unassembled WGS sequence"/>
</dbReference>
<feature type="domain" description="Response regulatory" evidence="2">
    <location>
        <begin position="3"/>
        <end position="111"/>
    </location>
</feature>
<gene>
    <name evidence="3" type="ORF">U0C82_09470</name>
</gene>
<dbReference type="SMART" id="SM00448">
    <property type="entry name" value="REC"/>
    <property type="match status" value="1"/>
</dbReference>
<evidence type="ECO:0000313" key="4">
    <source>
        <dbReference type="Proteomes" id="UP001294412"/>
    </source>
</evidence>
<protein>
    <submittedName>
        <fullName evidence="3">Response regulator</fullName>
    </submittedName>
</protein>
<dbReference type="RefSeq" id="WP_322186806.1">
    <property type="nucleotide sequence ID" value="NZ_JAXLPB010000002.1"/>
</dbReference>
<keyword evidence="4" id="KW-1185">Reference proteome</keyword>
<sequence length="111" mass="12323">MMRILILEDEPIIAIDLEDTVRDRCDADVCLADSVAEAEAHLKRGAFDFALLDVRLKGRGETSLAIAQRLARDKVPFCFVSSAIDPLPPHFQNVPHVTKPFELSQLEAVLP</sequence>
<dbReference type="Gene3D" id="3.40.50.2300">
    <property type="match status" value="1"/>
</dbReference>
<dbReference type="InterPro" id="IPR011006">
    <property type="entry name" value="CheY-like_superfamily"/>
</dbReference>
<evidence type="ECO:0000259" key="2">
    <source>
        <dbReference type="PROSITE" id="PS50110"/>
    </source>
</evidence>
<proteinExistence type="predicted"/>
<organism evidence="3 4">
    <name type="scientific">Fulvimarina uroteuthidis</name>
    <dbReference type="NCBI Taxonomy" id="3098149"/>
    <lineage>
        <taxon>Bacteria</taxon>
        <taxon>Pseudomonadati</taxon>
        <taxon>Pseudomonadota</taxon>
        <taxon>Alphaproteobacteria</taxon>
        <taxon>Hyphomicrobiales</taxon>
        <taxon>Aurantimonadaceae</taxon>
        <taxon>Fulvimarina</taxon>
    </lineage>
</organism>
<comment type="caution">
    <text evidence="3">The sequence shown here is derived from an EMBL/GenBank/DDBJ whole genome shotgun (WGS) entry which is preliminary data.</text>
</comment>
<reference evidence="3 4" key="1">
    <citation type="submission" date="2023-12" db="EMBL/GenBank/DDBJ databases">
        <title>Description of Novel Strain Fulvimarina sp. 2208YS6-2-32 isolated from Uroteuthis (Photololigo) edulis.</title>
        <authorList>
            <person name="Park J.-S."/>
        </authorList>
    </citation>
    <scope>NUCLEOTIDE SEQUENCE [LARGE SCALE GENOMIC DNA]</scope>
    <source>
        <strain evidence="3 4">2208YS6-2-32</strain>
    </source>
</reference>
<name>A0ABU5I321_9HYPH</name>
<dbReference type="SUPFAM" id="SSF52172">
    <property type="entry name" value="CheY-like"/>
    <property type="match status" value="1"/>
</dbReference>